<name>A0AAU7NRI5_9GAMM</name>
<organism evidence="2 3">
    <name type="scientific">Methylomarinum roseum</name>
    <dbReference type="NCBI Taxonomy" id="3067653"/>
    <lineage>
        <taxon>Bacteria</taxon>
        <taxon>Pseudomonadati</taxon>
        <taxon>Pseudomonadota</taxon>
        <taxon>Gammaproteobacteria</taxon>
        <taxon>Methylococcales</taxon>
        <taxon>Methylococcaceae</taxon>
        <taxon>Methylomarinum</taxon>
    </lineage>
</organism>
<dbReference type="AlphaFoldDB" id="A0AAU7NRI5"/>
<gene>
    <name evidence="2" type="ORF">Q9L42_014545</name>
</gene>
<keyword evidence="3" id="KW-1185">Reference proteome</keyword>
<evidence type="ECO:0000256" key="1">
    <source>
        <dbReference type="SAM" id="MobiDB-lite"/>
    </source>
</evidence>
<dbReference type="Proteomes" id="UP001225378">
    <property type="component" value="Chromosome"/>
</dbReference>
<dbReference type="EMBL" id="CP157743">
    <property type="protein sequence ID" value="XBS19569.1"/>
    <property type="molecule type" value="Genomic_DNA"/>
</dbReference>
<sequence>MYKTWVITAESSQARFFTVPSKKEPLVQIQELLNPASKIHESELTSDLPGRTSTSGPNGNKHAKEPQVSPKEQATITFAKKIAEKVEKARGQGELEQLILVSPPKFLGLLRDNLSDQAKKMVIQSLDKNLVGQNEANIRKHLF</sequence>
<reference evidence="2 3" key="1">
    <citation type="journal article" date="2024" name="Microbiology">
        <title>Methylomarinum rosea sp. nov., a novel halophilic methanotrophic bacterium from the hypersaline Lake Elton.</title>
        <authorList>
            <person name="Suleimanov R.Z."/>
            <person name="Oshkin I.Y."/>
            <person name="Danilova O.V."/>
            <person name="Suzina N.E."/>
            <person name="Dedysh S.N."/>
        </authorList>
    </citation>
    <scope>NUCLEOTIDE SEQUENCE [LARGE SCALE GENOMIC DNA]</scope>
    <source>
        <strain evidence="2 3">Ch1-1</strain>
    </source>
</reference>
<dbReference type="Pfam" id="PF10116">
    <property type="entry name" value="Host_attach"/>
    <property type="match status" value="1"/>
</dbReference>
<evidence type="ECO:0000313" key="3">
    <source>
        <dbReference type="Proteomes" id="UP001225378"/>
    </source>
</evidence>
<dbReference type="InterPro" id="IPR019291">
    <property type="entry name" value="Host_attachment_protein"/>
</dbReference>
<proteinExistence type="predicted"/>
<protein>
    <submittedName>
        <fullName evidence="2">Host attachment protein</fullName>
    </submittedName>
</protein>
<dbReference type="RefSeq" id="WP_305907686.1">
    <property type="nucleotide sequence ID" value="NZ_CP157743.1"/>
</dbReference>
<feature type="region of interest" description="Disordered" evidence="1">
    <location>
        <begin position="38"/>
        <end position="73"/>
    </location>
</feature>
<dbReference type="KEGG" id="mech:Q9L42_014545"/>
<accession>A0AAU7NRI5</accession>
<evidence type="ECO:0000313" key="2">
    <source>
        <dbReference type="EMBL" id="XBS19569.1"/>
    </source>
</evidence>